<reference evidence="2 3" key="2">
    <citation type="journal article" date="2018" name="Plant J.">
        <title>The Physcomitrella patens chromosome-scale assembly reveals moss genome structure and evolution.</title>
        <authorList>
            <person name="Lang D."/>
            <person name="Ullrich K.K."/>
            <person name="Murat F."/>
            <person name="Fuchs J."/>
            <person name="Jenkins J."/>
            <person name="Haas F.B."/>
            <person name="Piednoel M."/>
            <person name="Gundlach H."/>
            <person name="Van Bel M."/>
            <person name="Meyberg R."/>
            <person name="Vives C."/>
            <person name="Morata J."/>
            <person name="Symeonidi A."/>
            <person name="Hiss M."/>
            <person name="Muchero W."/>
            <person name="Kamisugi Y."/>
            <person name="Saleh O."/>
            <person name="Blanc G."/>
            <person name="Decker E.L."/>
            <person name="van Gessel N."/>
            <person name="Grimwood J."/>
            <person name="Hayes R.D."/>
            <person name="Graham S.W."/>
            <person name="Gunter L.E."/>
            <person name="McDaniel S.F."/>
            <person name="Hoernstein S.N.W."/>
            <person name="Larsson A."/>
            <person name="Li F.W."/>
            <person name="Perroud P.F."/>
            <person name="Phillips J."/>
            <person name="Ranjan P."/>
            <person name="Rokshar D.S."/>
            <person name="Rothfels C.J."/>
            <person name="Schneider L."/>
            <person name="Shu S."/>
            <person name="Stevenson D.W."/>
            <person name="Thummler F."/>
            <person name="Tillich M."/>
            <person name="Villarreal Aguilar J.C."/>
            <person name="Widiez T."/>
            <person name="Wong G.K."/>
            <person name="Wymore A."/>
            <person name="Zhang Y."/>
            <person name="Zimmer A.D."/>
            <person name="Quatrano R.S."/>
            <person name="Mayer K.F.X."/>
            <person name="Goodstein D."/>
            <person name="Casacuberta J.M."/>
            <person name="Vandepoele K."/>
            <person name="Reski R."/>
            <person name="Cuming A.C."/>
            <person name="Tuskan G.A."/>
            <person name="Maumus F."/>
            <person name="Salse J."/>
            <person name="Schmutz J."/>
            <person name="Rensing S.A."/>
        </authorList>
    </citation>
    <scope>NUCLEOTIDE SEQUENCE [LARGE SCALE GENOMIC DNA]</scope>
    <source>
        <strain evidence="2 3">cv. Gransden 2004</strain>
    </source>
</reference>
<dbReference type="EnsemblPlants" id="Pp3c2_17140V3.3">
    <property type="protein sequence ID" value="Pp3c2_17140V3.3"/>
    <property type="gene ID" value="Pp3c2_17140"/>
</dbReference>
<dbReference type="EMBL" id="ABEU02000002">
    <property type="status" value="NOT_ANNOTATED_CDS"/>
    <property type="molecule type" value="Genomic_DNA"/>
</dbReference>
<dbReference type="InParanoid" id="A0A7I4D0A1"/>
<reference evidence="2 3" key="1">
    <citation type="journal article" date="2008" name="Science">
        <title>The Physcomitrella genome reveals evolutionary insights into the conquest of land by plants.</title>
        <authorList>
            <person name="Rensing S."/>
            <person name="Lang D."/>
            <person name="Zimmer A."/>
            <person name="Terry A."/>
            <person name="Salamov A."/>
            <person name="Shapiro H."/>
            <person name="Nishiyama T."/>
            <person name="Perroud P.-F."/>
            <person name="Lindquist E."/>
            <person name="Kamisugi Y."/>
            <person name="Tanahashi T."/>
            <person name="Sakakibara K."/>
            <person name="Fujita T."/>
            <person name="Oishi K."/>
            <person name="Shin-I T."/>
            <person name="Kuroki Y."/>
            <person name="Toyoda A."/>
            <person name="Suzuki Y."/>
            <person name="Hashimoto A."/>
            <person name="Yamaguchi K."/>
            <person name="Sugano A."/>
            <person name="Kohara Y."/>
            <person name="Fujiyama A."/>
            <person name="Anterola A."/>
            <person name="Aoki S."/>
            <person name="Ashton N."/>
            <person name="Barbazuk W.B."/>
            <person name="Barker E."/>
            <person name="Bennetzen J."/>
            <person name="Bezanilla M."/>
            <person name="Blankenship R."/>
            <person name="Cho S.H."/>
            <person name="Dutcher S."/>
            <person name="Estelle M."/>
            <person name="Fawcett J.A."/>
            <person name="Gundlach H."/>
            <person name="Hanada K."/>
            <person name="Heyl A."/>
            <person name="Hicks K.A."/>
            <person name="Hugh J."/>
            <person name="Lohr M."/>
            <person name="Mayer K."/>
            <person name="Melkozernov A."/>
            <person name="Murata T."/>
            <person name="Nelson D."/>
            <person name="Pils B."/>
            <person name="Prigge M."/>
            <person name="Reiss B."/>
            <person name="Renner T."/>
            <person name="Rombauts S."/>
            <person name="Rushton P."/>
            <person name="Sanderfoot A."/>
            <person name="Schween G."/>
            <person name="Shiu S.-H."/>
            <person name="Stueber K."/>
            <person name="Theodoulou F.L."/>
            <person name="Tu H."/>
            <person name="Van de Peer Y."/>
            <person name="Verrier P.J."/>
            <person name="Waters E."/>
            <person name="Wood A."/>
            <person name="Yang L."/>
            <person name="Cove D."/>
            <person name="Cuming A."/>
            <person name="Hasebe M."/>
            <person name="Lucas S."/>
            <person name="Mishler D.B."/>
            <person name="Reski R."/>
            <person name="Grigoriev I."/>
            <person name="Quatrano R.S."/>
            <person name="Boore J.L."/>
        </authorList>
    </citation>
    <scope>NUCLEOTIDE SEQUENCE [LARGE SCALE GENOMIC DNA]</scope>
    <source>
        <strain evidence="2 3">cv. Gransden 2004</strain>
    </source>
</reference>
<evidence type="ECO:0000313" key="3">
    <source>
        <dbReference type="Proteomes" id="UP000006727"/>
    </source>
</evidence>
<dbReference type="AlphaFoldDB" id="A0A7I4D0A1"/>
<feature type="transmembrane region" description="Helical" evidence="1">
    <location>
        <begin position="94"/>
        <end position="115"/>
    </location>
</feature>
<evidence type="ECO:0000256" key="1">
    <source>
        <dbReference type="SAM" id="Phobius"/>
    </source>
</evidence>
<keyword evidence="1" id="KW-0472">Membrane</keyword>
<organism evidence="2 3">
    <name type="scientific">Physcomitrium patens</name>
    <name type="common">Spreading-leaved earth moss</name>
    <name type="synonym">Physcomitrella patens</name>
    <dbReference type="NCBI Taxonomy" id="3218"/>
    <lineage>
        <taxon>Eukaryota</taxon>
        <taxon>Viridiplantae</taxon>
        <taxon>Streptophyta</taxon>
        <taxon>Embryophyta</taxon>
        <taxon>Bryophyta</taxon>
        <taxon>Bryophytina</taxon>
        <taxon>Bryopsida</taxon>
        <taxon>Funariidae</taxon>
        <taxon>Funariales</taxon>
        <taxon>Funariaceae</taxon>
        <taxon>Physcomitrium</taxon>
    </lineage>
</organism>
<accession>A0A7I4D0A1</accession>
<sequence length="141" mass="15395">MTSILPLHGLVDKEGCLATWIVNAVCCVYGSSSRLVLLLVFDAAAEAEEAEQEAFGVCGSRERCQGLEGKRNLMGALVPQLESKGDVSLLVLKAYILSLFFLVVALFLAVGDAWIQYAEFYAMSSFSSNLTQHYLDFSLMV</sequence>
<evidence type="ECO:0000313" key="2">
    <source>
        <dbReference type="EnsemblPlants" id="Pp3c2_17140V3.3"/>
    </source>
</evidence>
<protein>
    <submittedName>
        <fullName evidence="2">Uncharacterized protein</fullName>
    </submittedName>
</protein>
<keyword evidence="1" id="KW-0812">Transmembrane</keyword>
<dbReference type="Gramene" id="Pp3c2_17140V3.3">
    <property type="protein sequence ID" value="Pp3c2_17140V3.3"/>
    <property type="gene ID" value="Pp3c2_17140"/>
</dbReference>
<reference evidence="2" key="3">
    <citation type="submission" date="2020-12" db="UniProtKB">
        <authorList>
            <consortium name="EnsemblPlants"/>
        </authorList>
    </citation>
    <scope>IDENTIFICATION</scope>
</reference>
<name>A0A7I4D0A1_PHYPA</name>
<dbReference type="Proteomes" id="UP000006727">
    <property type="component" value="Chromosome 2"/>
</dbReference>
<keyword evidence="1" id="KW-1133">Transmembrane helix</keyword>
<keyword evidence="3" id="KW-1185">Reference proteome</keyword>
<proteinExistence type="predicted"/>